<dbReference type="PANTHER" id="PTHR30250">
    <property type="entry name" value="PST FAMILY PREDICTED COLANIC ACID TRANSPORTER"/>
    <property type="match status" value="1"/>
</dbReference>
<evidence type="ECO:0000256" key="2">
    <source>
        <dbReference type="ARBA" id="ARBA00007430"/>
    </source>
</evidence>
<keyword evidence="6 7" id="KW-0472">Membrane</keyword>
<evidence type="ECO:0000256" key="1">
    <source>
        <dbReference type="ARBA" id="ARBA00004651"/>
    </source>
</evidence>
<feature type="transmembrane region" description="Helical" evidence="7">
    <location>
        <begin position="40"/>
        <end position="58"/>
    </location>
</feature>
<keyword evidence="5 7" id="KW-1133">Transmembrane helix</keyword>
<dbReference type="AlphaFoldDB" id="A0A1T4TBI0"/>
<feature type="transmembrane region" description="Helical" evidence="7">
    <location>
        <begin position="444"/>
        <end position="463"/>
    </location>
</feature>
<reference evidence="9" key="1">
    <citation type="submission" date="2017-02" db="EMBL/GenBank/DDBJ databases">
        <authorList>
            <person name="Varghese N."/>
            <person name="Submissions S."/>
        </authorList>
    </citation>
    <scope>NUCLEOTIDE SEQUENCE [LARGE SCALE GENOMIC DNA]</scope>
    <source>
        <strain evidence="9">ATCC 27094</strain>
    </source>
</reference>
<feature type="transmembrane region" description="Helical" evidence="7">
    <location>
        <begin position="119"/>
        <end position="136"/>
    </location>
</feature>
<dbReference type="GO" id="GO:0005886">
    <property type="term" value="C:plasma membrane"/>
    <property type="evidence" value="ECO:0007669"/>
    <property type="project" value="UniProtKB-SubCell"/>
</dbReference>
<keyword evidence="4 7" id="KW-0812">Transmembrane</keyword>
<feature type="transmembrane region" description="Helical" evidence="7">
    <location>
        <begin position="78"/>
        <end position="99"/>
    </location>
</feature>
<keyword evidence="9" id="KW-1185">Reference proteome</keyword>
<feature type="transmembrane region" description="Helical" evidence="7">
    <location>
        <begin position="148"/>
        <end position="168"/>
    </location>
</feature>
<feature type="transmembrane region" description="Helical" evidence="7">
    <location>
        <begin position="292"/>
        <end position="311"/>
    </location>
</feature>
<dbReference type="InterPro" id="IPR050833">
    <property type="entry name" value="Poly_Biosynth_Transport"/>
</dbReference>
<dbReference type="CDD" id="cd13127">
    <property type="entry name" value="MATE_tuaB_like"/>
    <property type="match status" value="1"/>
</dbReference>
<name>A0A1T4TBI0_9HYPH</name>
<feature type="transmembrane region" description="Helical" evidence="7">
    <location>
        <begin position="323"/>
        <end position="347"/>
    </location>
</feature>
<evidence type="ECO:0000256" key="5">
    <source>
        <dbReference type="ARBA" id="ARBA00022989"/>
    </source>
</evidence>
<evidence type="ECO:0000313" key="8">
    <source>
        <dbReference type="EMBL" id="SKA37930.1"/>
    </source>
</evidence>
<proteinExistence type="inferred from homology"/>
<sequence length="486" mass="51481">MEDVGRRSRRGGAILLSAQGVRVLGQMGTLVVLARLLPPTAFGLLAMVAAIGAILDLVKEFGLSAATIQKQDITQAQVSALFWINAGVGLVLGLGLFLSAPLLARFYEQPELADVARCMSLGFVASGLTVQHWALLRRQMRFSTIAGLETVGDLVSFAAGIGLAVAGAGYWALVVQRLCAPLLLLAGSWLFCRWRPAAPRPTEGVRGLLSYGASVTGSQLAVAFARSIDQILIGWLWGPAVLGLYERTTRLLMMPVNTINAPIYAAAMPGLSRLLEQPARYRTFFAQVIQKLGLLTMPPFALAAVTADWVVEILFGPSWAQAVPLVALFSLYAVFLPVLQASGLLYLTQARTTEMLRANLIDAAITVAAILAGLYWGVTGVALALTGIGLVVRLPLAFWLSTRHGPVGIGVLWRAVAPPASAAIAVVLSVSLLRRVEPDPTLTALASTAAVALTATLLALLAWPETRREIQTLLSTGKIPRPSASG</sequence>
<evidence type="ECO:0000313" key="9">
    <source>
        <dbReference type="Proteomes" id="UP000190092"/>
    </source>
</evidence>
<evidence type="ECO:0000256" key="4">
    <source>
        <dbReference type="ARBA" id="ARBA00022692"/>
    </source>
</evidence>
<protein>
    <submittedName>
        <fullName evidence="8">Polysaccharide transporter, PST family</fullName>
    </submittedName>
</protein>
<keyword evidence="3" id="KW-1003">Cell membrane</keyword>
<gene>
    <name evidence="8" type="ORF">SAMN02745126_05981</name>
</gene>
<accession>A0A1T4TBI0</accession>
<evidence type="ECO:0000256" key="3">
    <source>
        <dbReference type="ARBA" id="ARBA00022475"/>
    </source>
</evidence>
<comment type="subcellular location">
    <subcellularLocation>
        <location evidence="1">Cell membrane</location>
        <topology evidence="1">Multi-pass membrane protein</topology>
    </subcellularLocation>
</comment>
<evidence type="ECO:0000256" key="7">
    <source>
        <dbReference type="SAM" id="Phobius"/>
    </source>
</evidence>
<dbReference type="STRING" id="225324.SAMN02745126_05981"/>
<dbReference type="Proteomes" id="UP000190092">
    <property type="component" value="Unassembled WGS sequence"/>
</dbReference>
<dbReference type="Pfam" id="PF13440">
    <property type="entry name" value="Polysacc_synt_3"/>
    <property type="match status" value="1"/>
</dbReference>
<dbReference type="PANTHER" id="PTHR30250:SF10">
    <property type="entry name" value="LIPOPOLYSACCHARIDE BIOSYNTHESIS PROTEIN WZXC"/>
    <property type="match status" value="1"/>
</dbReference>
<dbReference type="EMBL" id="FUWJ01000015">
    <property type="protein sequence ID" value="SKA37930.1"/>
    <property type="molecule type" value="Genomic_DNA"/>
</dbReference>
<organism evidence="8 9">
    <name type="scientific">Enhydrobacter aerosaccus</name>
    <dbReference type="NCBI Taxonomy" id="225324"/>
    <lineage>
        <taxon>Bacteria</taxon>
        <taxon>Pseudomonadati</taxon>
        <taxon>Pseudomonadota</taxon>
        <taxon>Alphaproteobacteria</taxon>
        <taxon>Hyphomicrobiales</taxon>
        <taxon>Enhydrobacter</taxon>
    </lineage>
</organism>
<evidence type="ECO:0000256" key="6">
    <source>
        <dbReference type="ARBA" id="ARBA00023136"/>
    </source>
</evidence>
<comment type="similarity">
    <text evidence="2">Belongs to the polysaccharide synthase family.</text>
</comment>
<feature type="transmembrane region" description="Helical" evidence="7">
    <location>
        <begin position="412"/>
        <end position="432"/>
    </location>
</feature>